<evidence type="ECO:0000256" key="1">
    <source>
        <dbReference type="SAM" id="MobiDB-lite"/>
    </source>
</evidence>
<sequence length="537" mass="57607">MAFTKGGNWRSLMEIFHGRRATQLLALLLITVSLLTYFLHNSVQADTFTYPNTSDSEGQPQQAVDSSITSDVVGSASNELLANDLIHNSSELTTTPALSLPILDAQGPLAGGIPLRVMCLGASVARGAVSIGNLGFRSPLRNKLAALGNPINFVGSQRLGAFKDNDLEAYAGGRIDQIHAHAEKIVPQLRPNVFVIHVGSNDCLQKHDTANAYERYRDFVLYLLTTSTRATVIISTLLTNTVLSQEPCILDVNIQIRRVASELQRQGRRVVFAEMHCEQGYPDRPVVADISPDGTHPFDHGYELMADIFFEAFLQADKRGFLQTPEQNGIPEDGELERSHEPELFEPPPPKKPKPAPQQAQTAENKNKVKDGDNGKTDTTADTKAEDTKDKATVVADDKVLPATGTVTDTQTGVAGDIETTTTAETKATPVAGLVVGDNGDLVYNGEKVGIVVEGDAEKLKGMGADEEGNILDSAGNKVGFAVPLDAVLDPVSGAIDNKGTATDTQIDPKPVADNTAATPLEVKTNDRIENNLPKTI</sequence>
<dbReference type="Pfam" id="PF12396">
    <property type="entry name" value="DUF3659"/>
    <property type="match status" value="1"/>
</dbReference>
<accession>A0A9W8TK15</accession>
<proteinExistence type="predicted"/>
<evidence type="ECO:0000313" key="3">
    <source>
        <dbReference type="EMBL" id="KAJ3568126.1"/>
    </source>
</evidence>
<protein>
    <recommendedName>
        <fullName evidence="2">SGNH hydrolase-type esterase domain-containing protein</fullName>
    </recommendedName>
</protein>
<dbReference type="PANTHER" id="PTHR30383">
    <property type="entry name" value="THIOESTERASE 1/PROTEASE 1/LYSOPHOSPHOLIPASE L1"/>
    <property type="match status" value="1"/>
</dbReference>
<dbReference type="Gene3D" id="3.40.50.1110">
    <property type="entry name" value="SGNH hydrolase"/>
    <property type="match status" value="1"/>
</dbReference>
<dbReference type="Proteomes" id="UP001148614">
    <property type="component" value="Unassembled WGS sequence"/>
</dbReference>
<gene>
    <name evidence="3" type="ORF">NPX13_g6528</name>
</gene>
<dbReference type="InterPro" id="IPR022124">
    <property type="entry name" value="DUF3659"/>
</dbReference>
<evidence type="ECO:0000259" key="2">
    <source>
        <dbReference type="Pfam" id="PF13472"/>
    </source>
</evidence>
<dbReference type="AlphaFoldDB" id="A0A9W8TK15"/>
<evidence type="ECO:0000313" key="4">
    <source>
        <dbReference type="Proteomes" id="UP001148614"/>
    </source>
</evidence>
<dbReference type="SUPFAM" id="SSF52266">
    <property type="entry name" value="SGNH hydrolase"/>
    <property type="match status" value="1"/>
</dbReference>
<feature type="domain" description="SGNH hydrolase-type esterase" evidence="2">
    <location>
        <begin position="164"/>
        <end position="304"/>
    </location>
</feature>
<feature type="region of interest" description="Disordered" evidence="1">
    <location>
        <begin position="499"/>
        <end position="521"/>
    </location>
</feature>
<dbReference type="InterPro" id="IPR036514">
    <property type="entry name" value="SGNH_hydro_sf"/>
</dbReference>
<organism evidence="3 4">
    <name type="scientific">Xylaria arbuscula</name>
    <dbReference type="NCBI Taxonomy" id="114810"/>
    <lineage>
        <taxon>Eukaryota</taxon>
        <taxon>Fungi</taxon>
        <taxon>Dikarya</taxon>
        <taxon>Ascomycota</taxon>
        <taxon>Pezizomycotina</taxon>
        <taxon>Sordariomycetes</taxon>
        <taxon>Xylariomycetidae</taxon>
        <taxon>Xylariales</taxon>
        <taxon>Xylariaceae</taxon>
        <taxon>Xylaria</taxon>
    </lineage>
</organism>
<keyword evidence="4" id="KW-1185">Reference proteome</keyword>
<name>A0A9W8TK15_9PEZI</name>
<feature type="compositionally biased region" description="Basic and acidic residues" evidence="1">
    <location>
        <begin position="365"/>
        <end position="390"/>
    </location>
</feature>
<dbReference type="InterPro" id="IPR013830">
    <property type="entry name" value="SGNH_hydro"/>
</dbReference>
<dbReference type="EMBL" id="JANPWZ010001168">
    <property type="protein sequence ID" value="KAJ3568126.1"/>
    <property type="molecule type" value="Genomic_DNA"/>
</dbReference>
<reference evidence="3" key="1">
    <citation type="submission" date="2022-07" db="EMBL/GenBank/DDBJ databases">
        <title>Genome Sequence of Xylaria arbuscula.</title>
        <authorList>
            <person name="Buettner E."/>
        </authorList>
    </citation>
    <scope>NUCLEOTIDE SEQUENCE</scope>
    <source>
        <strain evidence="3">VT107</strain>
    </source>
</reference>
<dbReference type="InterPro" id="IPR051532">
    <property type="entry name" value="Ester_Hydrolysis_Enzymes"/>
</dbReference>
<feature type="region of interest" description="Disordered" evidence="1">
    <location>
        <begin position="324"/>
        <end position="390"/>
    </location>
</feature>
<dbReference type="GO" id="GO:0004622">
    <property type="term" value="F:phosphatidylcholine lysophospholipase activity"/>
    <property type="evidence" value="ECO:0007669"/>
    <property type="project" value="TreeGrafter"/>
</dbReference>
<comment type="caution">
    <text evidence="3">The sequence shown here is derived from an EMBL/GenBank/DDBJ whole genome shotgun (WGS) entry which is preliminary data.</text>
</comment>
<dbReference type="PANTHER" id="PTHR30383:SF31">
    <property type="entry name" value="SGNH HYDROLASE-TYPE ESTERASE DOMAIN-CONTAINING PROTEIN-RELATED"/>
    <property type="match status" value="1"/>
</dbReference>
<dbReference type="VEuPathDB" id="FungiDB:F4678DRAFT_19235"/>
<dbReference type="Pfam" id="PF13472">
    <property type="entry name" value="Lipase_GDSL_2"/>
    <property type="match status" value="1"/>
</dbReference>